<evidence type="ECO:0000256" key="10">
    <source>
        <dbReference type="RuleBase" id="RU000461"/>
    </source>
</evidence>
<dbReference type="InterPro" id="IPR036396">
    <property type="entry name" value="Cyt_P450_sf"/>
</dbReference>
<dbReference type="InterPro" id="IPR050364">
    <property type="entry name" value="Cytochrome_P450_fung"/>
</dbReference>
<dbReference type="GO" id="GO:0020037">
    <property type="term" value="F:heme binding"/>
    <property type="evidence" value="ECO:0007669"/>
    <property type="project" value="InterPro"/>
</dbReference>
<dbReference type="PROSITE" id="PS00086">
    <property type="entry name" value="CYTOCHROME_P450"/>
    <property type="match status" value="1"/>
</dbReference>
<evidence type="ECO:0000256" key="7">
    <source>
        <dbReference type="ARBA" id="ARBA00023004"/>
    </source>
</evidence>
<dbReference type="AlphaFoldDB" id="A0A8H3C4X0"/>
<evidence type="ECO:0008006" key="13">
    <source>
        <dbReference type="Google" id="ProtNLM"/>
    </source>
</evidence>
<dbReference type="InterPro" id="IPR017972">
    <property type="entry name" value="Cyt_P450_CS"/>
</dbReference>
<comment type="pathway">
    <text evidence="2">Secondary metabolite biosynthesis.</text>
</comment>
<keyword evidence="7 9" id="KW-0408">Iron</keyword>
<comment type="similarity">
    <text evidence="3 10">Belongs to the cytochrome P450 family.</text>
</comment>
<gene>
    <name evidence="11" type="ORF">RDB_LOCUS182668</name>
</gene>
<comment type="cofactor">
    <cofactor evidence="1 9">
        <name>heme</name>
        <dbReference type="ChEBI" id="CHEBI:30413"/>
    </cofactor>
</comment>
<dbReference type="GO" id="GO:0004497">
    <property type="term" value="F:monooxygenase activity"/>
    <property type="evidence" value="ECO:0007669"/>
    <property type="project" value="UniProtKB-KW"/>
</dbReference>
<dbReference type="Pfam" id="PF00067">
    <property type="entry name" value="p450"/>
    <property type="match status" value="1"/>
</dbReference>
<dbReference type="InterPro" id="IPR002401">
    <property type="entry name" value="Cyt_P450_E_grp-I"/>
</dbReference>
<protein>
    <recommendedName>
        <fullName evidence="13">O-methylsterigmatocystin oxidoreductase</fullName>
    </recommendedName>
</protein>
<dbReference type="CDD" id="cd11065">
    <property type="entry name" value="CYP64-like"/>
    <property type="match status" value="1"/>
</dbReference>
<dbReference type="PANTHER" id="PTHR46300">
    <property type="entry name" value="P450, PUTATIVE (EUROFUNG)-RELATED-RELATED"/>
    <property type="match status" value="1"/>
</dbReference>
<evidence type="ECO:0000256" key="5">
    <source>
        <dbReference type="ARBA" id="ARBA00022723"/>
    </source>
</evidence>
<dbReference type="EMBL" id="CAJMWS010001200">
    <property type="protein sequence ID" value="CAE6474944.1"/>
    <property type="molecule type" value="Genomic_DNA"/>
</dbReference>
<evidence type="ECO:0000313" key="11">
    <source>
        <dbReference type="EMBL" id="CAE6474944.1"/>
    </source>
</evidence>
<dbReference type="GO" id="GO:0016705">
    <property type="term" value="F:oxidoreductase activity, acting on paired donors, with incorporation or reduction of molecular oxygen"/>
    <property type="evidence" value="ECO:0007669"/>
    <property type="project" value="InterPro"/>
</dbReference>
<sequence>MDSVRLGLYLGLTSLILFPLWRKARKHKANHPPSPPSLPFVGNLFSIPPEHEHFAFLKLGEQLESDIIYLEILGQKIIVLNSAEAASDLLSKRSALYSDRPVIPMVTNPDLMNWSGNVSIVRYNDVWRLYRRIMNDWLNARAVAQFCILQERQTRSLLCELLRVTNHTQPFEPVKNAFFFAMGSSMLEFAYGYKPENAQDIFLEESQLAFHNVLLASMQTSFLVNVFPVLSYIPEWFPGAGWKRTAREWGLQQDKAKTEPYEWLKAQVASGTHQLSLLGPLIKDHKLLSDLTPTDRDERLKEIGIILFGGGTDTSASFLIGFVLAMVLNPHIQENAQHELDTIVGRAVLPSVSDKEPLLYVMNLIDEVLRLYPTLSLALPHTCYQDDTYRGYNIEKGTTIIGNLWAMGRDPRHYKDPEVFNPDRYLDPNVPRPPVFGWGRRKCPGVHFAENITFVATASLLAFLNFSRKKDNNLQEIIPQVELERNSLILELKPFEFELKSRSNEHQQVLPGIIDE</sequence>
<keyword evidence="8 10" id="KW-0503">Monooxygenase</keyword>
<dbReference type="InterPro" id="IPR001128">
    <property type="entry name" value="Cyt_P450"/>
</dbReference>
<dbReference type="Gene3D" id="1.10.630.10">
    <property type="entry name" value="Cytochrome P450"/>
    <property type="match status" value="1"/>
</dbReference>
<dbReference type="PRINTS" id="PR00463">
    <property type="entry name" value="EP450I"/>
</dbReference>
<name>A0A8H3C4X0_9AGAM</name>
<accession>A0A8H3C4X0</accession>
<evidence type="ECO:0000256" key="4">
    <source>
        <dbReference type="ARBA" id="ARBA00022617"/>
    </source>
</evidence>
<evidence type="ECO:0000256" key="2">
    <source>
        <dbReference type="ARBA" id="ARBA00005179"/>
    </source>
</evidence>
<dbReference type="Proteomes" id="UP000663846">
    <property type="component" value="Unassembled WGS sequence"/>
</dbReference>
<keyword evidence="4 9" id="KW-0349">Heme</keyword>
<feature type="binding site" description="axial binding residue" evidence="9">
    <location>
        <position position="443"/>
    </location>
    <ligand>
        <name>heme</name>
        <dbReference type="ChEBI" id="CHEBI:30413"/>
    </ligand>
    <ligandPart>
        <name>Fe</name>
        <dbReference type="ChEBI" id="CHEBI:18248"/>
    </ligandPart>
</feature>
<evidence type="ECO:0000256" key="6">
    <source>
        <dbReference type="ARBA" id="ARBA00023002"/>
    </source>
</evidence>
<evidence type="ECO:0000256" key="3">
    <source>
        <dbReference type="ARBA" id="ARBA00010617"/>
    </source>
</evidence>
<evidence type="ECO:0000313" key="12">
    <source>
        <dbReference type="Proteomes" id="UP000663846"/>
    </source>
</evidence>
<evidence type="ECO:0000256" key="1">
    <source>
        <dbReference type="ARBA" id="ARBA00001971"/>
    </source>
</evidence>
<comment type="caution">
    <text evidence="11">The sequence shown here is derived from an EMBL/GenBank/DDBJ whole genome shotgun (WGS) entry which is preliminary data.</text>
</comment>
<proteinExistence type="inferred from homology"/>
<reference evidence="11" key="1">
    <citation type="submission" date="2021-01" db="EMBL/GenBank/DDBJ databases">
        <authorList>
            <person name="Kaushik A."/>
        </authorList>
    </citation>
    <scope>NUCLEOTIDE SEQUENCE</scope>
    <source>
        <strain evidence="11">AG1-1C</strain>
    </source>
</reference>
<organism evidence="11 12">
    <name type="scientific">Rhizoctonia solani</name>
    <dbReference type="NCBI Taxonomy" id="456999"/>
    <lineage>
        <taxon>Eukaryota</taxon>
        <taxon>Fungi</taxon>
        <taxon>Dikarya</taxon>
        <taxon>Basidiomycota</taxon>
        <taxon>Agaricomycotina</taxon>
        <taxon>Agaricomycetes</taxon>
        <taxon>Cantharellales</taxon>
        <taxon>Ceratobasidiaceae</taxon>
        <taxon>Rhizoctonia</taxon>
    </lineage>
</organism>
<evidence type="ECO:0000256" key="8">
    <source>
        <dbReference type="ARBA" id="ARBA00023033"/>
    </source>
</evidence>
<dbReference type="PANTHER" id="PTHR46300:SF7">
    <property type="entry name" value="P450, PUTATIVE (EUROFUNG)-RELATED"/>
    <property type="match status" value="1"/>
</dbReference>
<dbReference type="SUPFAM" id="SSF48264">
    <property type="entry name" value="Cytochrome P450"/>
    <property type="match status" value="1"/>
</dbReference>
<dbReference type="GO" id="GO:0005506">
    <property type="term" value="F:iron ion binding"/>
    <property type="evidence" value="ECO:0007669"/>
    <property type="project" value="InterPro"/>
</dbReference>
<keyword evidence="5 9" id="KW-0479">Metal-binding</keyword>
<keyword evidence="6 10" id="KW-0560">Oxidoreductase</keyword>
<evidence type="ECO:0000256" key="9">
    <source>
        <dbReference type="PIRSR" id="PIRSR602401-1"/>
    </source>
</evidence>